<dbReference type="InterPro" id="IPR004360">
    <property type="entry name" value="Glyas_Fos-R_dOase_dom"/>
</dbReference>
<dbReference type="InterPro" id="IPR029068">
    <property type="entry name" value="Glyas_Bleomycin-R_OHBP_Dase"/>
</dbReference>
<dbReference type="EMBL" id="QHBU01000024">
    <property type="protein sequence ID" value="PZR83787.1"/>
    <property type="molecule type" value="Genomic_DNA"/>
</dbReference>
<reference evidence="2 5" key="3">
    <citation type="submission" date="2020-10" db="EMBL/GenBank/DDBJ databases">
        <title>Ca. Dormibacterota MAGs.</title>
        <authorList>
            <person name="Montgomery K."/>
        </authorList>
    </citation>
    <scope>NUCLEOTIDE SEQUENCE [LARGE SCALE GENOMIC DNA]</scope>
    <source>
        <strain evidence="2">SC8812_S17_18</strain>
    </source>
</reference>
<dbReference type="Proteomes" id="UP000606991">
    <property type="component" value="Unassembled WGS sequence"/>
</dbReference>
<dbReference type="SUPFAM" id="SSF54593">
    <property type="entry name" value="Glyoxalase/Bleomycin resistance protein/Dihydroxybiphenyl dioxygenase"/>
    <property type="match status" value="1"/>
</dbReference>
<proteinExistence type="predicted"/>
<comment type="caution">
    <text evidence="3">The sequence shown here is derived from an EMBL/GenBank/DDBJ whole genome shotgun (WGS) entry which is preliminary data.</text>
</comment>
<evidence type="ECO:0000313" key="3">
    <source>
        <dbReference type="EMBL" id="PZR83787.1"/>
    </source>
</evidence>
<accession>A0A2W5ZIQ6</accession>
<dbReference type="RefSeq" id="WP_337311713.1">
    <property type="nucleotide sequence ID" value="NZ_JAEKNS010000095.1"/>
</dbReference>
<name>A0A2W5ZIQ6_9BACT</name>
<dbReference type="EMBL" id="JAEKNS010000095">
    <property type="protein sequence ID" value="MBJ7595003.1"/>
    <property type="molecule type" value="Genomic_DNA"/>
</dbReference>
<organism evidence="3 4">
    <name type="scientific">Candidatus Aeolococcus gillhamiae</name>
    <dbReference type="NCBI Taxonomy" id="3127015"/>
    <lineage>
        <taxon>Bacteria</taxon>
        <taxon>Bacillati</taxon>
        <taxon>Candidatus Dormiibacterota</taxon>
        <taxon>Candidatus Dormibacteria</taxon>
        <taxon>Candidatus Aeolococcales</taxon>
        <taxon>Candidatus Aeolococcaceae</taxon>
        <taxon>Candidatus Aeolococcus</taxon>
    </lineage>
</organism>
<dbReference type="PROSITE" id="PS51819">
    <property type="entry name" value="VOC"/>
    <property type="match status" value="1"/>
</dbReference>
<sequence length="121" mass="13489">MAIKRIYPYVETDDLDASRGFYTEIFGLQVAMETPVLGLQAPDLTSAQVIVCPRGVETPQPHFGIDVGEPEAVDQAHARVNDRGLRVVYPLTNEPWGVRRFFVEDPDGRIINVLAHLPFGE</sequence>
<dbReference type="InterPro" id="IPR037523">
    <property type="entry name" value="VOC_core"/>
</dbReference>
<dbReference type="Pfam" id="PF00903">
    <property type="entry name" value="Glyoxalase"/>
    <property type="match status" value="1"/>
</dbReference>
<accession>A0A934K182</accession>
<evidence type="ECO:0000313" key="5">
    <source>
        <dbReference type="Proteomes" id="UP000606991"/>
    </source>
</evidence>
<evidence type="ECO:0000259" key="1">
    <source>
        <dbReference type="PROSITE" id="PS51819"/>
    </source>
</evidence>
<feature type="domain" description="VOC" evidence="1">
    <location>
        <begin position="2"/>
        <end position="116"/>
    </location>
</feature>
<gene>
    <name evidence="3" type="ORF">DLM65_01170</name>
    <name evidence="2" type="ORF">JF886_09125</name>
</gene>
<reference evidence="3" key="2">
    <citation type="submission" date="2018-05" db="EMBL/GenBank/DDBJ databases">
        <authorList>
            <person name="Ferrari B."/>
        </authorList>
    </citation>
    <scope>NUCLEOTIDE SEQUENCE</scope>
    <source>
        <strain evidence="3">RRmetagenome_bin12</strain>
    </source>
</reference>
<evidence type="ECO:0000313" key="2">
    <source>
        <dbReference type="EMBL" id="MBJ7595003.1"/>
    </source>
</evidence>
<reference evidence="3 4" key="1">
    <citation type="journal article" date="2017" name="Nature">
        <title>Atmospheric trace gases support primary production in Antarctic desert surface soil.</title>
        <authorList>
            <person name="Ji M."/>
            <person name="Greening C."/>
            <person name="Vanwonterghem I."/>
            <person name="Carere C.R."/>
            <person name="Bay S.K."/>
            <person name="Steen J.A."/>
            <person name="Montgomery K."/>
            <person name="Lines T."/>
            <person name="Beardall J."/>
            <person name="van Dorst J."/>
            <person name="Snape I."/>
            <person name="Stott M.B."/>
            <person name="Hugenholtz P."/>
            <person name="Ferrari B.C."/>
        </authorList>
    </citation>
    <scope>NUCLEOTIDE SEQUENCE [LARGE SCALE GENOMIC DNA]</scope>
    <source>
        <strain evidence="3">RRmetagenome_bin12</strain>
    </source>
</reference>
<evidence type="ECO:0000313" key="4">
    <source>
        <dbReference type="Proteomes" id="UP000248724"/>
    </source>
</evidence>
<dbReference type="Proteomes" id="UP000248724">
    <property type="component" value="Unassembled WGS sequence"/>
</dbReference>
<dbReference type="Gene3D" id="3.10.180.10">
    <property type="entry name" value="2,3-Dihydroxybiphenyl 1,2-Dioxygenase, domain 1"/>
    <property type="match status" value="1"/>
</dbReference>
<dbReference type="AlphaFoldDB" id="A0A2W5ZIQ6"/>
<protein>
    <submittedName>
        <fullName evidence="3">Glyoxalase</fullName>
    </submittedName>
    <submittedName>
        <fullName evidence="2">VOC family protein</fullName>
    </submittedName>
</protein>